<reference evidence="1" key="1">
    <citation type="submission" date="2022-07" db="EMBL/GenBank/DDBJ databases">
        <title>Phylogenomic reconstructions and comparative analyses of Kickxellomycotina fungi.</title>
        <authorList>
            <person name="Reynolds N.K."/>
            <person name="Stajich J.E."/>
            <person name="Barry K."/>
            <person name="Grigoriev I.V."/>
            <person name="Crous P."/>
            <person name="Smith M.E."/>
        </authorList>
    </citation>
    <scope>NUCLEOTIDE SEQUENCE</scope>
    <source>
        <strain evidence="1">Benny 63K</strain>
    </source>
</reference>
<keyword evidence="1" id="KW-0413">Isomerase</keyword>
<dbReference type="EC" id="5.2.1.8" evidence="1"/>
<dbReference type="Proteomes" id="UP001150581">
    <property type="component" value="Unassembled WGS sequence"/>
</dbReference>
<evidence type="ECO:0000313" key="2">
    <source>
        <dbReference type="Proteomes" id="UP001150581"/>
    </source>
</evidence>
<sequence length="534" mass="58802">MGRWTDKPFISQGEWSNSHGDEGMAFGGKNSNLQGKKETTQQLPFDCCALSLKPFANPVCTPDGYVFDFENITRYIKDHNKHPFTGEPLKEGDLTHLHYHKNADGDYIDPVSFKQMSGFTKIVANRKSGHVYSWASVEEFNIKPSSWTDLVTSEPFAHVDIVVLQDPSTPKKIGKALADTGSTLKAVAQAKTKDAHQKDVSSNTSKDKANQPYNAASYSKGLTAASFTSTSMVPVTNNESQIVDSEEYMFGRIKDKGYARIVTNLGDINLELHCDKAPRTCYNFIKLATIGYYKGIKFHRSIKNFMIQGGDPTGTGRGGKSYWGKDFSDEISKKLSHSERGTLAMANRGPGTNGSQFFILYRAAKHLDGKHTVFGRVVGGLPVLSKMEAVPTDDDDRPASDIVIKDIVVFVDPYSEFNKRLERKLDHDRDVQDLASGKRRRTAAEEEQMERETTTWMGTKIPSLNKTAGNIPSADEGGSAAKGVGKYMKRPRFELPKSAVVNGDSEAQGDALSAGQGGKKKPPSGYRFGDFSGW</sequence>
<keyword evidence="2" id="KW-1185">Reference proteome</keyword>
<protein>
    <submittedName>
        <fullName evidence="1">Cyclophilin peptidyl-prolyl cis-trans isomerase Cyp8</fullName>
        <ecNumber evidence="1">5.2.1.8</ecNumber>
    </submittedName>
</protein>
<accession>A0ACC1I7Z6</accession>
<organism evidence="1 2">
    <name type="scientific">Kickxella alabastrina</name>
    <dbReference type="NCBI Taxonomy" id="61397"/>
    <lineage>
        <taxon>Eukaryota</taxon>
        <taxon>Fungi</taxon>
        <taxon>Fungi incertae sedis</taxon>
        <taxon>Zoopagomycota</taxon>
        <taxon>Kickxellomycotina</taxon>
        <taxon>Kickxellomycetes</taxon>
        <taxon>Kickxellales</taxon>
        <taxon>Kickxellaceae</taxon>
        <taxon>Kickxella</taxon>
    </lineage>
</organism>
<evidence type="ECO:0000313" key="1">
    <source>
        <dbReference type="EMBL" id="KAJ1888450.1"/>
    </source>
</evidence>
<dbReference type="EMBL" id="JANBPG010001752">
    <property type="protein sequence ID" value="KAJ1888450.1"/>
    <property type="molecule type" value="Genomic_DNA"/>
</dbReference>
<name>A0ACC1I7Z6_9FUNG</name>
<gene>
    <name evidence="1" type="primary">cyp8_2</name>
    <name evidence="1" type="ORF">LPJ66_008572</name>
</gene>
<proteinExistence type="predicted"/>
<comment type="caution">
    <text evidence="1">The sequence shown here is derived from an EMBL/GenBank/DDBJ whole genome shotgun (WGS) entry which is preliminary data.</text>
</comment>